<proteinExistence type="predicted"/>
<feature type="compositionally biased region" description="Polar residues" evidence="1">
    <location>
        <begin position="38"/>
        <end position="65"/>
    </location>
</feature>
<dbReference type="AlphaFoldDB" id="A0A1V9XXJ3"/>
<accession>A0A1V9XXJ3</accession>
<evidence type="ECO:0000256" key="1">
    <source>
        <dbReference type="SAM" id="MobiDB-lite"/>
    </source>
</evidence>
<evidence type="ECO:0000313" key="3">
    <source>
        <dbReference type="Proteomes" id="UP000192247"/>
    </source>
</evidence>
<reference evidence="2 3" key="1">
    <citation type="journal article" date="2017" name="Gigascience">
        <title>Draft genome of the honey bee ectoparasitic mite, Tropilaelaps mercedesae, is shaped by the parasitic life history.</title>
        <authorList>
            <person name="Dong X."/>
            <person name="Armstrong S.D."/>
            <person name="Xia D."/>
            <person name="Makepeace B.L."/>
            <person name="Darby A.C."/>
            <person name="Kadowaki T."/>
        </authorList>
    </citation>
    <scope>NUCLEOTIDE SEQUENCE [LARGE SCALE GENOMIC DNA]</scope>
    <source>
        <strain evidence="2">Wuxi-XJTLU</strain>
    </source>
</reference>
<comment type="caution">
    <text evidence="2">The sequence shown here is derived from an EMBL/GenBank/DDBJ whole genome shotgun (WGS) entry which is preliminary data.</text>
</comment>
<keyword evidence="3" id="KW-1185">Reference proteome</keyword>
<dbReference type="InParanoid" id="A0A1V9XXJ3"/>
<sequence length="152" mass="16029">MELLPKKMPLRRGATLHPGRRSSAPSNLIIIPERKTPPSKTVPESGNSSILAYTTKATKSGSNTKETIEECGQGKQKSSEVDEDDDKAGLTFCLAACAVLSTAIGSYVGILFHPAALAVLVLGNSACIVCSELFLHSRKSFTLDPGTAPTTL</sequence>
<protein>
    <submittedName>
        <fullName evidence="2">Uncharacterized protein</fullName>
    </submittedName>
</protein>
<evidence type="ECO:0000313" key="2">
    <source>
        <dbReference type="EMBL" id="OQR78171.1"/>
    </source>
</evidence>
<dbReference type="Proteomes" id="UP000192247">
    <property type="component" value="Unassembled WGS sequence"/>
</dbReference>
<gene>
    <name evidence="2" type="ORF">BIW11_06584</name>
</gene>
<organism evidence="2 3">
    <name type="scientific">Tropilaelaps mercedesae</name>
    <dbReference type="NCBI Taxonomy" id="418985"/>
    <lineage>
        <taxon>Eukaryota</taxon>
        <taxon>Metazoa</taxon>
        <taxon>Ecdysozoa</taxon>
        <taxon>Arthropoda</taxon>
        <taxon>Chelicerata</taxon>
        <taxon>Arachnida</taxon>
        <taxon>Acari</taxon>
        <taxon>Parasitiformes</taxon>
        <taxon>Mesostigmata</taxon>
        <taxon>Gamasina</taxon>
        <taxon>Dermanyssoidea</taxon>
        <taxon>Laelapidae</taxon>
        <taxon>Tropilaelaps</taxon>
    </lineage>
</organism>
<feature type="region of interest" description="Disordered" evidence="1">
    <location>
        <begin position="1"/>
        <end position="82"/>
    </location>
</feature>
<dbReference type="EMBL" id="MNPL01002561">
    <property type="protein sequence ID" value="OQR78171.1"/>
    <property type="molecule type" value="Genomic_DNA"/>
</dbReference>
<name>A0A1V9XXJ3_9ACAR</name>